<organism evidence="2 3">
    <name type="scientific">Trichonephila inaurata madagascariensis</name>
    <dbReference type="NCBI Taxonomy" id="2747483"/>
    <lineage>
        <taxon>Eukaryota</taxon>
        <taxon>Metazoa</taxon>
        <taxon>Ecdysozoa</taxon>
        <taxon>Arthropoda</taxon>
        <taxon>Chelicerata</taxon>
        <taxon>Arachnida</taxon>
        <taxon>Araneae</taxon>
        <taxon>Araneomorphae</taxon>
        <taxon>Entelegynae</taxon>
        <taxon>Araneoidea</taxon>
        <taxon>Nephilidae</taxon>
        <taxon>Trichonephila</taxon>
        <taxon>Trichonephila inaurata</taxon>
    </lineage>
</organism>
<dbReference type="Proteomes" id="UP000886998">
    <property type="component" value="Unassembled WGS sequence"/>
</dbReference>
<feature type="compositionally biased region" description="Basic and acidic residues" evidence="1">
    <location>
        <begin position="80"/>
        <end position="91"/>
    </location>
</feature>
<dbReference type="EMBL" id="BMAV01011879">
    <property type="protein sequence ID" value="GFY58041.1"/>
    <property type="molecule type" value="Genomic_DNA"/>
</dbReference>
<dbReference type="AlphaFoldDB" id="A0A8X6XRL7"/>
<comment type="caution">
    <text evidence="2">The sequence shown here is derived from an EMBL/GenBank/DDBJ whole genome shotgun (WGS) entry which is preliminary data.</text>
</comment>
<sequence>MGMRGFSCTFVELSVRGKKKKKENTISQPRVEVINRLFPVFPGQETVPGRFRFQEWAQVLHRSISSEKGERRPLVTKVGSSDENKGGREQGRGANFQCRLFNRTKDWIQNEKVVSDAFLFLFVKDFR</sequence>
<evidence type="ECO:0000313" key="2">
    <source>
        <dbReference type="EMBL" id="GFY58041.1"/>
    </source>
</evidence>
<proteinExistence type="predicted"/>
<evidence type="ECO:0000313" key="3">
    <source>
        <dbReference type="Proteomes" id="UP000886998"/>
    </source>
</evidence>
<name>A0A8X6XRL7_9ARAC</name>
<gene>
    <name evidence="2" type="ORF">TNIN_283251</name>
</gene>
<evidence type="ECO:0000256" key="1">
    <source>
        <dbReference type="SAM" id="MobiDB-lite"/>
    </source>
</evidence>
<feature type="region of interest" description="Disordered" evidence="1">
    <location>
        <begin position="68"/>
        <end position="92"/>
    </location>
</feature>
<protein>
    <submittedName>
        <fullName evidence="2">Uncharacterized protein</fullName>
    </submittedName>
</protein>
<reference evidence="2" key="1">
    <citation type="submission" date="2020-08" db="EMBL/GenBank/DDBJ databases">
        <title>Multicomponent nature underlies the extraordinary mechanical properties of spider dragline silk.</title>
        <authorList>
            <person name="Kono N."/>
            <person name="Nakamura H."/>
            <person name="Mori M."/>
            <person name="Yoshida Y."/>
            <person name="Ohtoshi R."/>
            <person name="Malay A.D."/>
            <person name="Moran D.A.P."/>
            <person name="Tomita M."/>
            <person name="Numata K."/>
            <person name="Arakawa K."/>
        </authorList>
    </citation>
    <scope>NUCLEOTIDE SEQUENCE</scope>
</reference>
<accession>A0A8X6XRL7</accession>
<keyword evidence="3" id="KW-1185">Reference proteome</keyword>